<feature type="transmembrane region" description="Helical" evidence="1">
    <location>
        <begin position="126"/>
        <end position="145"/>
    </location>
</feature>
<evidence type="ECO:0000313" key="3">
    <source>
        <dbReference type="Proteomes" id="UP000015104"/>
    </source>
</evidence>
<evidence type="ECO:0000313" key="2">
    <source>
        <dbReference type="EnsemblMetazoa" id="tetur24g02737.1"/>
    </source>
</evidence>
<dbReference type="EnsemblMetazoa" id="tetur24g02737.1">
    <property type="protein sequence ID" value="tetur24g02737.1"/>
    <property type="gene ID" value="tetur24g02737"/>
</dbReference>
<feature type="transmembrane region" description="Helical" evidence="1">
    <location>
        <begin position="184"/>
        <end position="204"/>
    </location>
</feature>
<feature type="transmembrane region" description="Helical" evidence="1">
    <location>
        <begin position="312"/>
        <end position="333"/>
    </location>
</feature>
<protein>
    <recommendedName>
        <fullName evidence="4">Gustatory receptor</fullName>
    </recommendedName>
</protein>
<dbReference type="Proteomes" id="UP000015104">
    <property type="component" value="Unassembled WGS sequence"/>
</dbReference>
<name>T1KWS9_TETUR</name>
<keyword evidence="3" id="KW-1185">Reference proteome</keyword>
<reference evidence="3" key="1">
    <citation type="submission" date="2011-08" db="EMBL/GenBank/DDBJ databases">
        <authorList>
            <person name="Rombauts S."/>
        </authorList>
    </citation>
    <scope>NUCLEOTIDE SEQUENCE</scope>
    <source>
        <strain evidence="3">London</strain>
    </source>
</reference>
<keyword evidence="1" id="KW-1133">Transmembrane helix</keyword>
<dbReference type="AlphaFoldDB" id="T1KWS9"/>
<dbReference type="EMBL" id="CAEY01000651">
    <property type="status" value="NOT_ANNOTATED_CDS"/>
    <property type="molecule type" value="Genomic_DNA"/>
</dbReference>
<reference evidence="2" key="2">
    <citation type="submission" date="2015-06" db="UniProtKB">
        <authorList>
            <consortium name="EnsemblMetazoa"/>
        </authorList>
    </citation>
    <scope>IDENTIFICATION</scope>
</reference>
<feature type="transmembrane region" description="Helical" evidence="1">
    <location>
        <begin position="339"/>
        <end position="366"/>
    </location>
</feature>
<feature type="transmembrane region" description="Helical" evidence="1">
    <location>
        <begin position="86"/>
        <end position="106"/>
    </location>
</feature>
<proteinExistence type="predicted"/>
<evidence type="ECO:0008006" key="4">
    <source>
        <dbReference type="Google" id="ProtNLM"/>
    </source>
</evidence>
<accession>T1KWS9</accession>
<feature type="transmembrane region" description="Helical" evidence="1">
    <location>
        <begin position="224"/>
        <end position="254"/>
    </location>
</feature>
<sequence>MQMRIMAESTESLGSIGKKYLKDLANLFRYSFVAPDYIEVDLRASQLVKRTERLTIKFQVLRNGLNQNDSINVNTFGYRRYNWLDWIIGITSLINWLRALILIYTSSETLAIILGDPLFRSKDRQIIILCALTILSTMIIFREWILNLEAKGNLKILSIWKCCRNGFDPVHLQMNNVNTSRFRLIVICVSIVAYCTMLVSPLFLSVTYFTVILCNPWMYKIPELAFYCFFWSLSNIFISSFLLNAILGFSWYLLCTLSFHLYRLIDLLNTADYLINSTKGALNERKIKLFSLIIIRRLNSFELTASKLRYILFYYVFVFASFGDVYIFLGIIVRVYNDFFADLVATLGIFILPSIGVFGLIFGNFISALDKLIVRLNQLTLNNRLSLKTSSKVLEVMDRVAGPYNGIKLGDFLTIEKSFFIFFILENISTLMLFTVNIGPLINRYINKYSNKASISSM</sequence>
<organism evidence="2 3">
    <name type="scientific">Tetranychus urticae</name>
    <name type="common">Two-spotted spider mite</name>
    <dbReference type="NCBI Taxonomy" id="32264"/>
    <lineage>
        <taxon>Eukaryota</taxon>
        <taxon>Metazoa</taxon>
        <taxon>Ecdysozoa</taxon>
        <taxon>Arthropoda</taxon>
        <taxon>Chelicerata</taxon>
        <taxon>Arachnida</taxon>
        <taxon>Acari</taxon>
        <taxon>Acariformes</taxon>
        <taxon>Trombidiformes</taxon>
        <taxon>Prostigmata</taxon>
        <taxon>Eleutherengona</taxon>
        <taxon>Raphignathae</taxon>
        <taxon>Tetranychoidea</taxon>
        <taxon>Tetranychidae</taxon>
        <taxon>Tetranychus</taxon>
    </lineage>
</organism>
<evidence type="ECO:0000256" key="1">
    <source>
        <dbReference type="SAM" id="Phobius"/>
    </source>
</evidence>
<keyword evidence="1" id="KW-0472">Membrane</keyword>
<keyword evidence="1" id="KW-0812">Transmembrane</keyword>
<feature type="transmembrane region" description="Helical" evidence="1">
    <location>
        <begin position="419"/>
        <end position="442"/>
    </location>
</feature>
<dbReference type="HOGENOM" id="CLU_048807_0_0_1"/>